<dbReference type="Proteomes" id="UP000235392">
    <property type="component" value="Unassembled WGS sequence"/>
</dbReference>
<proteinExistence type="predicted"/>
<protein>
    <submittedName>
        <fullName evidence="1">Uncharacterized protein</fullName>
    </submittedName>
</protein>
<dbReference type="EMBL" id="PGCI01000131">
    <property type="protein sequence ID" value="PLW38231.1"/>
    <property type="molecule type" value="Genomic_DNA"/>
</dbReference>
<comment type="caution">
    <text evidence="1">The sequence shown here is derived from an EMBL/GenBank/DDBJ whole genome shotgun (WGS) entry which is preliminary data.</text>
</comment>
<reference evidence="1 2" key="1">
    <citation type="submission" date="2017-11" db="EMBL/GenBank/DDBJ databases">
        <title>De novo assembly and phasing of dikaryotic genomes from two isolates of Puccinia coronata f. sp. avenae, the causal agent of oat crown rust.</title>
        <authorList>
            <person name="Miller M.E."/>
            <person name="Zhang Y."/>
            <person name="Omidvar V."/>
            <person name="Sperschneider J."/>
            <person name="Schwessinger B."/>
            <person name="Raley C."/>
            <person name="Palmer J.M."/>
            <person name="Garnica D."/>
            <person name="Upadhyaya N."/>
            <person name="Rathjen J."/>
            <person name="Taylor J.M."/>
            <person name="Park R.F."/>
            <person name="Dodds P.N."/>
            <person name="Hirsch C.D."/>
            <person name="Kianian S.F."/>
            <person name="Figueroa M."/>
        </authorList>
    </citation>
    <scope>NUCLEOTIDE SEQUENCE [LARGE SCALE GENOMIC DNA]</scope>
    <source>
        <strain evidence="1">12SD80</strain>
    </source>
</reference>
<accession>A0A2N5UKE7</accession>
<organism evidence="1 2">
    <name type="scientific">Puccinia coronata f. sp. avenae</name>
    <dbReference type="NCBI Taxonomy" id="200324"/>
    <lineage>
        <taxon>Eukaryota</taxon>
        <taxon>Fungi</taxon>
        <taxon>Dikarya</taxon>
        <taxon>Basidiomycota</taxon>
        <taxon>Pucciniomycotina</taxon>
        <taxon>Pucciniomycetes</taxon>
        <taxon>Pucciniales</taxon>
        <taxon>Pucciniaceae</taxon>
        <taxon>Puccinia</taxon>
    </lineage>
</organism>
<evidence type="ECO:0000313" key="2">
    <source>
        <dbReference type="Proteomes" id="UP000235392"/>
    </source>
</evidence>
<evidence type="ECO:0000313" key="1">
    <source>
        <dbReference type="EMBL" id="PLW38231.1"/>
    </source>
</evidence>
<dbReference type="AlphaFoldDB" id="A0A2N5UKE7"/>
<sequence length="101" mass="11359">MMATSAQRLVAPPPQLYAKLAWNHILAVVVEPPAAYKSNTHKKLPNQHQMSACPNLASVADATLYLADDITVPYYPDQEPKSAWMALRREVVKDFLRQQEV</sequence>
<name>A0A2N5UKE7_9BASI</name>
<gene>
    <name evidence="1" type="ORF">PCASD_19214</name>
</gene>